<dbReference type="Proteomes" id="UP001500432">
    <property type="component" value="Unassembled WGS sequence"/>
</dbReference>
<evidence type="ECO:0000313" key="3">
    <source>
        <dbReference type="Proteomes" id="UP001500432"/>
    </source>
</evidence>
<feature type="region of interest" description="Disordered" evidence="1">
    <location>
        <begin position="1"/>
        <end position="28"/>
    </location>
</feature>
<name>A0ABN3BSE7_9MICC</name>
<comment type="caution">
    <text evidence="2">The sequence shown here is derived from an EMBL/GenBank/DDBJ whole genome shotgun (WGS) entry which is preliminary data.</text>
</comment>
<organism evidence="2 3">
    <name type="scientific">Sinomonas flava</name>
    <dbReference type="NCBI Taxonomy" id="496857"/>
    <lineage>
        <taxon>Bacteria</taxon>
        <taxon>Bacillati</taxon>
        <taxon>Actinomycetota</taxon>
        <taxon>Actinomycetes</taxon>
        <taxon>Micrococcales</taxon>
        <taxon>Micrococcaceae</taxon>
        <taxon>Sinomonas</taxon>
    </lineage>
</organism>
<keyword evidence="3" id="KW-1185">Reference proteome</keyword>
<dbReference type="EMBL" id="BAAAQW010000004">
    <property type="protein sequence ID" value="GAA2199418.1"/>
    <property type="molecule type" value="Genomic_DNA"/>
</dbReference>
<sequence length="69" mass="7028">MTIKGGSTVDQSSAVRPNDLGMTPKSSPQVCPAISAGIESARPVHRSLRAAAAVHASTKRRSGAGSSLR</sequence>
<evidence type="ECO:0000256" key="1">
    <source>
        <dbReference type="SAM" id="MobiDB-lite"/>
    </source>
</evidence>
<protein>
    <submittedName>
        <fullName evidence="2">Uncharacterized protein</fullName>
    </submittedName>
</protein>
<reference evidence="2 3" key="1">
    <citation type="journal article" date="2019" name="Int. J. Syst. Evol. Microbiol.">
        <title>The Global Catalogue of Microorganisms (GCM) 10K type strain sequencing project: providing services to taxonomists for standard genome sequencing and annotation.</title>
        <authorList>
            <consortium name="The Broad Institute Genomics Platform"/>
            <consortium name="The Broad Institute Genome Sequencing Center for Infectious Disease"/>
            <person name="Wu L."/>
            <person name="Ma J."/>
        </authorList>
    </citation>
    <scope>NUCLEOTIDE SEQUENCE [LARGE SCALE GENOMIC DNA]</scope>
    <source>
        <strain evidence="2 3">JCM 16034</strain>
    </source>
</reference>
<proteinExistence type="predicted"/>
<accession>A0ABN3BSE7</accession>
<gene>
    <name evidence="2" type="ORF">GCM10009849_15770</name>
</gene>
<feature type="region of interest" description="Disordered" evidence="1">
    <location>
        <begin position="50"/>
        <end position="69"/>
    </location>
</feature>
<evidence type="ECO:0000313" key="2">
    <source>
        <dbReference type="EMBL" id="GAA2199418.1"/>
    </source>
</evidence>